<name>A0A931J329_9BURK</name>
<evidence type="ECO:0000313" key="2">
    <source>
        <dbReference type="Proteomes" id="UP000613266"/>
    </source>
</evidence>
<reference evidence="1" key="1">
    <citation type="submission" date="2020-12" db="EMBL/GenBank/DDBJ databases">
        <title>The genome sequence of Inhella sp. 1Y17.</title>
        <authorList>
            <person name="Liu Y."/>
        </authorList>
    </citation>
    <scope>NUCLEOTIDE SEQUENCE</scope>
    <source>
        <strain evidence="1">1Y17</strain>
    </source>
</reference>
<dbReference type="EMBL" id="JAEDAK010000013">
    <property type="protein sequence ID" value="MBH9578646.1"/>
    <property type="molecule type" value="Genomic_DNA"/>
</dbReference>
<dbReference type="Gene3D" id="2.40.320.10">
    <property type="entry name" value="Hypothetical Protein Pfu-838710-001"/>
    <property type="match status" value="1"/>
</dbReference>
<dbReference type="Proteomes" id="UP000613266">
    <property type="component" value="Unassembled WGS sequence"/>
</dbReference>
<proteinExistence type="predicted"/>
<protein>
    <recommendedName>
        <fullName evidence="3">CYTH domain-containing protein</fullName>
    </recommendedName>
</protein>
<evidence type="ECO:0000313" key="1">
    <source>
        <dbReference type="EMBL" id="MBH9578646.1"/>
    </source>
</evidence>
<dbReference type="RefSeq" id="WP_198112413.1">
    <property type="nucleotide sequence ID" value="NZ_JAEDAK010000013.1"/>
</dbReference>
<gene>
    <name evidence="1" type="ORF">I7X39_17275</name>
</gene>
<evidence type="ECO:0008006" key="3">
    <source>
        <dbReference type="Google" id="ProtNLM"/>
    </source>
</evidence>
<dbReference type="SUPFAM" id="SSF55154">
    <property type="entry name" value="CYTH-like phosphatases"/>
    <property type="match status" value="1"/>
</dbReference>
<keyword evidence="2" id="KW-1185">Reference proteome</keyword>
<organism evidence="1 2">
    <name type="scientific">Inhella proteolytica</name>
    <dbReference type="NCBI Taxonomy" id="2795029"/>
    <lineage>
        <taxon>Bacteria</taxon>
        <taxon>Pseudomonadati</taxon>
        <taxon>Pseudomonadota</taxon>
        <taxon>Betaproteobacteria</taxon>
        <taxon>Burkholderiales</taxon>
        <taxon>Sphaerotilaceae</taxon>
        <taxon>Inhella</taxon>
    </lineage>
</organism>
<dbReference type="InterPro" id="IPR033469">
    <property type="entry name" value="CYTH-like_dom_sf"/>
</dbReference>
<accession>A0A931J329</accession>
<sequence length="157" mass="17673">MPPKYALVEIERRWLLDTNTLPALDALPCRAISDLYVRGTGLRVRRVDEAGRPTVYKLCKKYNLAPALSRPITNLYLSEAEYALLIELPGQRVHKRRYTLAGGTLDIYADGLAVFEVEFDSEQAALNYQPPEFARREVTHDPAFSGATLASHTKQQP</sequence>
<comment type="caution">
    <text evidence="1">The sequence shown here is derived from an EMBL/GenBank/DDBJ whole genome shotgun (WGS) entry which is preliminary data.</text>
</comment>
<dbReference type="AlphaFoldDB" id="A0A931J329"/>